<sequence>MAVWPYFANFATSLENVTFKLCQSDLRDLVGTFKPGFRVLQNESRFFEDQNIKKVRFKEGHSEAKVDLVRNLELSPNMSWKDKFLGVGSAILARNIWNLAMEVTEIRLSRLLVFMYKMRILKAIGSMVGNVAKFDFKIDSRTRGRFTRMAVFINLDRPLVSQLCPLVVVDPFSESGKELTIDNPREVKIGVGRAVGMTYGPWMMVERKS</sequence>
<accession>A0A7J9MPA5</accession>
<evidence type="ECO:0000313" key="2">
    <source>
        <dbReference type="Proteomes" id="UP000593576"/>
    </source>
</evidence>
<dbReference type="EMBL" id="JABFAF010000012">
    <property type="protein sequence ID" value="MBA0872800.1"/>
    <property type="molecule type" value="Genomic_DNA"/>
</dbReference>
<dbReference type="Proteomes" id="UP000593576">
    <property type="component" value="Unassembled WGS sequence"/>
</dbReference>
<evidence type="ECO:0008006" key="3">
    <source>
        <dbReference type="Google" id="ProtNLM"/>
    </source>
</evidence>
<protein>
    <recommendedName>
        <fullName evidence="3">DUF4283 domain-containing protein</fullName>
    </recommendedName>
</protein>
<comment type="caution">
    <text evidence="1">The sequence shown here is derived from an EMBL/GenBank/DDBJ whole genome shotgun (WGS) entry which is preliminary data.</text>
</comment>
<keyword evidence="2" id="KW-1185">Reference proteome</keyword>
<evidence type="ECO:0000313" key="1">
    <source>
        <dbReference type="EMBL" id="MBA0872800.1"/>
    </source>
</evidence>
<dbReference type="AlphaFoldDB" id="A0A7J9MPA5"/>
<dbReference type="OrthoDB" id="1926540at2759"/>
<proteinExistence type="predicted"/>
<gene>
    <name evidence="1" type="ORF">Goshw_020976</name>
</gene>
<name>A0A7J9MPA5_GOSSC</name>
<reference evidence="1 2" key="1">
    <citation type="journal article" date="2019" name="Genome Biol. Evol.">
        <title>Insights into the evolution of the New World diploid cottons (Gossypium, subgenus Houzingenia) based on genome sequencing.</title>
        <authorList>
            <person name="Grover C.E."/>
            <person name="Arick M.A. 2nd"/>
            <person name="Thrash A."/>
            <person name="Conover J.L."/>
            <person name="Sanders W.S."/>
            <person name="Peterson D.G."/>
            <person name="Frelichowski J.E."/>
            <person name="Scheffler J.A."/>
            <person name="Scheffler B.E."/>
            <person name="Wendel J.F."/>
        </authorList>
    </citation>
    <scope>NUCLEOTIDE SEQUENCE [LARGE SCALE GENOMIC DNA]</scope>
    <source>
        <strain evidence="1">1</strain>
        <tissue evidence="1">Leaf</tissue>
    </source>
</reference>
<organism evidence="1 2">
    <name type="scientific">Gossypium schwendimanii</name>
    <name type="common">Cotton</name>
    <dbReference type="NCBI Taxonomy" id="34291"/>
    <lineage>
        <taxon>Eukaryota</taxon>
        <taxon>Viridiplantae</taxon>
        <taxon>Streptophyta</taxon>
        <taxon>Embryophyta</taxon>
        <taxon>Tracheophyta</taxon>
        <taxon>Spermatophyta</taxon>
        <taxon>Magnoliopsida</taxon>
        <taxon>eudicotyledons</taxon>
        <taxon>Gunneridae</taxon>
        <taxon>Pentapetalae</taxon>
        <taxon>rosids</taxon>
        <taxon>malvids</taxon>
        <taxon>Malvales</taxon>
        <taxon>Malvaceae</taxon>
        <taxon>Malvoideae</taxon>
        <taxon>Gossypium</taxon>
    </lineage>
</organism>